<dbReference type="GO" id="GO:0000271">
    <property type="term" value="P:polysaccharide biosynthetic process"/>
    <property type="evidence" value="ECO:0007669"/>
    <property type="project" value="TreeGrafter"/>
</dbReference>
<sequence>MAVTAVIVVHACKPKGAGSGLIGPIAGAGWVGVTLFFVLSGFLITGILLDTKGRSGYFANFYARRSLRIFPLYYIFLFAYFFILPAAGADLPQIANTGERISFWLYLTNMREALFGPTSPCEPLDPLWSLAVEEQVYLVWPLLILVFSKKGLGRIFLGLAIFSLLWRGATRAAALPVAWSYGWSPACLDGFAVGGLVAVSMRVNEWRPLLIRWAAPTATGAGLFVFGMAVAQRHFAFGLNLIPILTIGMTALSIGFASMIGWLVTTPPTKLHRILGSSWLSLPGKFSYAMYIFHATVIVLLLPKFGVVFDQNGKWAMPTLNAIGFAIVVWVVTFGIAIASWYSYEMWFLKLKRFFPTERRAIGEEFLKVKTGILTDARE</sequence>
<dbReference type="Proteomes" id="UP000676194">
    <property type="component" value="Chromosome"/>
</dbReference>
<keyword evidence="3" id="KW-0012">Acyltransferase</keyword>
<dbReference type="EMBL" id="CP074694">
    <property type="protein sequence ID" value="QVL33796.1"/>
    <property type="molecule type" value="Genomic_DNA"/>
</dbReference>
<dbReference type="GO" id="GO:0016747">
    <property type="term" value="F:acyltransferase activity, transferring groups other than amino-acyl groups"/>
    <property type="evidence" value="ECO:0007669"/>
    <property type="project" value="InterPro"/>
</dbReference>
<feature type="transmembrane region" description="Helical" evidence="1">
    <location>
        <begin position="322"/>
        <end position="344"/>
    </location>
</feature>
<dbReference type="InterPro" id="IPR002656">
    <property type="entry name" value="Acyl_transf_3_dom"/>
</dbReference>
<feature type="domain" description="Acyltransferase 3" evidence="2">
    <location>
        <begin position="2"/>
        <end position="332"/>
    </location>
</feature>
<feature type="transmembrane region" description="Helical" evidence="1">
    <location>
        <begin position="28"/>
        <end position="49"/>
    </location>
</feature>
<keyword evidence="1" id="KW-0812">Transmembrane</keyword>
<gene>
    <name evidence="3" type="ORF">KIH39_07770</name>
</gene>
<evidence type="ECO:0000313" key="4">
    <source>
        <dbReference type="Proteomes" id="UP000676194"/>
    </source>
</evidence>
<dbReference type="KEGG" id="tsph:KIH39_07770"/>
<evidence type="ECO:0000256" key="1">
    <source>
        <dbReference type="SAM" id="Phobius"/>
    </source>
</evidence>
<evidence type="ECO:0000259" key="2">
    <source>
        <dbReference type="Pfam" id="PF01757"/>
    </source>
</evidence>
<keyword evidence="1" id="KW-0472">Membrane</keyword>
<dbReference type="GO" id="GO:0016020">
    <property type="term" value="C:membrane"/>
    <property type="evidence" value="ECO:0007669"/>
    <property type="project" value="TreeGrafter"/>
</dbReference>
<reference evidence="3" key="1">
    <citation type="submission" date="2021-05" db="EMBL/GenBank/DDBJ databases">
        <title>Complete genome sequence of the cellulolytic planctomycete Telmatocola sphagniphila SP2T and characterization of the first cellulase from planctomycetes.</title>
        <authorList>
            <person name="Rakitin A.L."/>
            <person name="Beletsky A.V."/>
            <person name="Naumoff D.G."/>
            <person name="Kulichevskaya I.S."/>
            <person name="Mardanov A.V."/>
            <person name="Ravin N.V."/>
            <person name="Dedysh S.N."/>
        </authorList>
    </citation>
    <scope>NUCLEOTIDE SEQUENCE</scope>
    <source>
        <strain evidence="3">SP2T</strain>
    </source>
</reference>
<organism evidence="3 4">
    <name type="scientific">Telmatocola sphagniphila</name>
    <dbReference type="NCBI Taxonomy" id="1123043"/>
    <lineage>
        <taxon>Bacteria</taxon>
        <taxon>Pseudomonadati</taxon>
        <taxon>Planctomycetota</taxon>
        <taxon>Planctomycetia</taxon>
        <taxon>Gemmatales</taxon>
        <taxon>Gemmataceae</taxon>
    </lineage>
</organism>
<dbReference type="PANTHER" id="PTHR23028">
    <property type="entry name" value="ACETYLTRANSFERASE"/>
    <property type="match status" value="1"/>
</dbReference>
<proteinExistence type="predicted"/>
<feature type="transmembrane region" description="Helical" evidence="1">
    <location>
        <begin position="286"/>
        <end position="302"/>
    </location>
</feature>
<protein>
    <submittedName>
        <fullName evidence="3">Acyltransferase</fullName>
    </submittedName>
</protein>
<keyword evidence="1" id="KW-1133">Transmembrane helix</keyword>
<dbReference type="PANTHER" id="PTHR23028:SF53">
    <property type="entry name" value="ACYL_TRANSF_3 DOMAIN-CONTAINING PROTEIN"/>
    <property type="match status" value="1"/>
</dbReference>
<dbReference type="AlphaFoldDB" id="A0A8E6B8N9"/>
<feature type="transmembrane region" description="Helical" evidence="1">
    <location>
        <begin position="241"/>
        <end position="265"/>
    </location>
</feature>
<name>A0A8E6B8N9_9BACT</name>
<accession>A0A8E6B8N9</accession>
<feature type="transmembrane region" description="Helical" evidence="1">
    <location>
        <begin position="181"/>
        <end position="201"/>
    </location>
</feature>
<dbReference type="Pfam" id="PF01757">
    <property type="entry name" value="Acyl_transf_3"/>
    <property type="match status" value="1"/>
</dbReference>
<feature type="transmembrane region" description="Helical" evidence="1">
    <location>
        <begin position="213"/>
        <end position="235"/>
    </location>
</feature>
<feature type="transmembrane region" description="Helical" evidence="1">
    <location>
        <begin position="70"/>
        <end position="89"/>
    </location>
</feature>
<keyword evidence="4" id="KW-1185">Reference proteome</keyword>
<dbReference type="InterPro" id="IPR050879">
    <property type="entry name" value="Acyltransferase_3"/>
</dbReference>
<keyword evidence="3" id="KW-0808">Transferase</keyword>
<feature type="transmembrane region" description="Helical" evidence="1">
    <location>
        <begin position="152"/>
        <end position="169"/>
    </location>
</feature>
<evidence type="ECO:0000313" key="3">
    <source>
        <dbReference type="EMBL" id="QVL33796.1"/>
    </source>
</evidence>